<evidence type="ECO:0000313" key="3">
    <source>
        <dbReference type="Proteomes" id="UP000721861"/>
    </source>
</evidence>
<reference evidence="2 3" key="1">
    <citation type="journal article" date="2014" name="Int. J. Syst. Evol. Microbiol.">
        <title>Carboxylicivirga gen. nov. in the family Marinilabiliaceae with two novel species, Carboxylicivirga mesophila sp. nov. and Carboxylicivirga taeanensis sp. nov., and reclassification of Cytophaga fermentans as Saccharicrinis fermentans gen. nov., comb. nov.</title>
        <authorList>
            <person name="Yang S.H."/>
            <person name="Seo H.S."/>
            <person name="Woo J.H."/>
            <person name="Oh H.M."/>
            <person name="Jang H."/>
            <person name="Lee J.H."/>
            <person name="Kim S.J."/>
            <person name="Kwon K.K."/>
        </authorList>
    </citation>
    <scope>NUCLEOTIDE SEQUENCE [LARGE SCALE GENOMIC DNA]</scope>
    <source>
        <strain evidence="2 3">JCM 18290</strain>
    </source>
</reference>
<dbReference type="InterPro" id="IPR011871">
    <property type="entry name" value="Fib_succ_major"/>
</dbReference>
<evidence type="ECO:0000259" key="1">
    <source>
        <dbReference type="Pfam" id="PF09603"/>
    </source>
</evidence>
<feature type="domain" description="Fibrobacter succinogenes major paralogous" evidence="1">
    <location>
        <begin position="280"/>
        <end position="485"/>
    </location>
</feature>
<organism evidence="2 3">
    <name type="scientific">Carboxylicivirga mesophila</name>
    <dbReference type="NCBI Taxonomy" id="1166478"/>
    <lineage>
        <taxon>Bacteria</taxon>
        <taxon>Pseudomonadati</taxon>
        <taxon>Bacteroidota</taxon>
        <taxon>Bacteroidia</taxon>
        <taxon>Marinilabiliales</taxon>
        <taxon>Marinilabiliaceae</taxon>
        <taxon>Carboxylicivirga</taxon>
    </lineage>
</organism>
<dbReference type="Pfam" id="PF09603">
    <property type="entry name" value="Fib_succ_major"/>
    <property type="match status" value="1"/>
</dbReference>
<keyword evidence="3" id="KW-1185">Reference proteome</keyword>
<dbReference type="Proteomes" id="UP000721861">
    <property type="component" value="Unassembled WGS sequence"/>
</dbReference>
<dbReference type="PROSITE" id="PS51257">
    <property type="entry name" value="PROKAR_LIPOPROTEIN"/>
    <property type="match status" value="1"/>
</dbReference>
<comment type="caution">
    <text evidence="2">The sequence shown here is derived from an EMBL/GenBank/DDBJ whole genome shotgun (WGS) entry which is preliminary data.</text>
</comment>
<proteinExistence type="predicted"/>
<dbReference type="EMBL" id="JAGUCN010000034">
    <property type="protein sequence ID" value="MBS2213776.1"/>
    <property type="molecule type" value="Genomic_DNA"/>
</dbReference>
<accession>A0ABS5KFK1</accession>
<dbReference type="NCBIfam" id="TIGR02145">
    <property type="entry name" value="Fib_succ_major"/>
    <property type="match status" value="1"/>
</dbReference>
<protein>
    <submittedName>
        <fullName evidence="2">Fibrobacter succinogenes major paralogous domain-containing protein</fullName>
    </submittedName>
</protein>
<gene>
    <name evidence="2" type="ORF">KEM09_20375</name>
</gene>
<sequence>MMKTKGIFRGLLMAALVAVVFSCEKDEKSNPTISWSNPADIQYGVALSAEQLNATASVEGTFSYMPRIGTVLEAGAEQELTVNFTPEDKGSYKEVSASVLINVLPGEPEITWENPADIVYETALGETELNATANIAGTFVYTPELGTVLTAGNEQELMVAFTPEDTDNYQVISKTVLINVLKQDPVITWEQPMDMFFYMGDPQPLTEKQLNATANMEGTMNYIGIVAGATVLPPGKKELQAEFVPADADNYNTVTKSVTVHVSESAGIVTDIEGNKYHTVQIGEQVWMAENLRTTKLNDGTEITLYDGSRNQIPMYLWPDLQEGIKYQDAVGASYNWYVVETNKVCPSGWHVPSREEWEVMFTYLVNNGFAVGDGYLYNDPNLPTVSKALCSSNWNSANIETDGAPCDKTDSELINKTGFTALENGFTRFNHGKEDEFDNYYALWHSSSKRTYNRSEVIRIYGRSSAIAFYDYTEDHQIAIRCVKD</sequence>
<evidence type="ECO:0000313" key="2">
    <source>
        <dbReference type="EMBL" id="MBS2213776.1"/>
    </source>
</evidence>
<name>A0ABS5KFK1_9BACT</name>
<dbReference type="RefSeq" id="WP_212231420.1">
    <property type="nucleotide sequence ID" value="NZ_JAGUCN010000034.1"/>
</dbReference>